<dbReference type="OrthoDB" id="292867at2"/>
<dbReference type="EMBL" id="SJPX01000003">
    <property type="protein sequence ID" value="TWU51721.1"/>
    <property type="molecule type" value="Genomic_DNA"/>
</dbReference>
<evidence type="ECO:0000313" key="1">
    <source>
        <dbReference type="EMBL" id="TWU51721.1"/>
    </source>
</evidence>
<comment type="caution">
    <text evidence="1">The sequence shown here is derived from an EMBL/GenBank/DDBJ whole genome shotgun (WGS) entry which is preliminary data.</text>
</comment>
<name>A0A5C6EWU8_9BACT</name>
<accession>A0A5C6EWU8</accession>
<dbReference type="RefSeq" id="WP_146535013.1">
    <property type="nucleotide sequence ID" value="NZ_SJPX01000003.1"/>
</dbReference>
<gene>
    <name evidence="1" type="ORF">Poly59_33160</name>
</gene>
<proteinExistence type="predicted"/>
<protein>
    <recommendedName>
        <fullName evidence="3">LamG-like jellyroll fold domain-containing protein</fullName>
    </recommendedName>
</protein>
<dbReference type="SUPFAM" id="SSF49899">
    <property type="entry name" value="Concanavalin A-like lectins/glucanases"/>
    <property type="match status" value="1"/>
</dbReference>
<dbReference type="Pfam" id="PF13385">
    <property type="entry name" value="Laminin_G_3"/>
    <property type="match status" value="1"/>
</dbReference>
<dbReference type="Proteomes" id="UP000317977">
    <property type="component" value="Unassembled WGS sequence"/>
</dbReference>
<organism evidence="1 2">
    <name type="scientific">Rubripirellula reticaptiva</name>
    <dbReference type="NCBI Taxonomy" id="2528013"/>
    <lineage>
        <taxon>Bacteria</taxon>
        <taxon>Pseudomonadati</taxon>
        <taxon>Planctomycetota</taxon>
        <taxon>Planctomycetia</taxon>
        <taxon>Pirellulales</taxon>
        <taxon>Pirellulaceae</taxon>
        <taxon>Rubripirellula</taxon>
    </lineage>
</organism>
<evidence type="ECO:0008006" key="3">
    <source>
        <dbReference type="Google" id="ProtNLM"/>
    </source>
</evidence>
<evidence type="ECO:0000313" key="2">
    <source>
        <dbReference type="Proteomes" id="UP000317977"/>
    </source>
</evidence>
<dbReference type="InterPro" id="IPR013320">
    <property type="entry name" value="ConA-like_dom_sf"/>
</dbReference>
<sequence>MSPEANNLQDLRFLILKLLSEPLSDAEIEKLNALIQSDGGANEAAALIDQLCAFTDSGNLDSMAMAEVLSEAMAYESPTGTLSRSSARNETLSCDLDDPLDRPSVGWMKSPWLLALVASNLLIASLVWSSAKQWLAQRPPAEIGVPAISPQLVSMTACIWSSSSESDPTVGSSIKHGENLELMEGIAEIRIGEGTPGEALVRLEGPAGIFIRGDGQLELRHGILTAKSLGTGSGNMMVDGPIGEVSIDGQSSIGLVSNGMQSELHVFTGRALVKPLAVSTSHELCLVDGEAVRFSPQPNGDHLAIMFEASLSSFVSARSSAFDPLNLDKKYAETVLESKPSVYWRFEEISGEPPYHVANEGSADNMDAVLIGEPGWRQYGENQVCELGRLGSSSGFHSSGLWPAKPLDQYTIEMWVKPELYHHGELLCMHERVQEEDGRYPHTVILETLAQHWKNDLEGLRPNTLRFVHRTPASGVVLEGSNVVASRPYKVRVWQHIAAVKKGERISVWLDGRLTAEHSDVSVLNNNMQIVIGQLYLSRAERRFVGQIDEVAIYDRSLSPKELRSHIKAAGRLVDVGDSETTSK</sequence>
<dbReference type="AlphaFoldDB" id="A0A5C6EWU8"/>
<keyword evidence="2" id="KW-1185">Reference proteome</keyword>
<reference evidence="1 2" key="1">
    <citation type="submission" date="2019-02" db="EMBL/GenBank/DDBJ databases">
        <title>Deep-cultivation of Planctomycetes and their phenomic and genomic characterization uncovers novel biology.</title>
        <authorList>
            <person name="Wiegand S."/>
            <person name="Jogler M."/>
            <person name="Boedeker C."/>
            <person name="Pinto D."/>
            <person name="Vollmers J."/>
            <person name="Rivas-Marin E."/>
            <person name="Kohn T."/>
            <person name="Peeters S.H."/>
            <person name="Heuer A."/>
            <person name="Rast P."/>
            <person name="Oberbeckmann S."/>
            <person name="Bunk B."/>
            <person name="Jeske O."/>
            <person name="Meyerdierks A."/>
            <person name="Storesund J.E."/>
            <person name="Kallscheuer N."/>
            <person name="Luecker S."/>
            <person name="Lage O.M."/>
            <person name="Pohl T."/>
            <person name="Merkel B.J."/>
            <person name="Hornburger P."/>
            <person name="Mueller R.-W."/>
            <person name="Bruemmer F."/>
            <person name="Labrenz M."/>
            <person name="Spormann A.M."/>
            <person name="Op Den Camp H."/>
            <person name="Overmann J."/>
            <person name="Amann R."/>
            <person name="Jetten M.S.M."/>
            <person name="Mascher T."/>
            <person name="Medema M.H."/>
            <person name="Devos D.P."/>
            <person name="Kaster A.-K."/>
            <person name="Ovreas L."/>
            <person name="Rohde M."/>
            <person name="Galperin M.Y."/>
            <person name="Jogler C."/>
        </authorList>
    </citation>
    <scope>NUCLEOTIDE SEQUENCE [LARGE SCALE GENOMIC DNA]</scope>
    <source>
        <strain evidence="1 2">Poly59</strain>
    </source>
</reference>
<dbReference type="Gene3D" id="2.60.120.200">
    <property type="match status" value="1"/>
</dbReference>